<dbReference type="VEuPathDB" id="TriTrypDB:TCSYLVIO_010663"/>
<feature type="coiled-coil region" evidence="1">
    <location>
        <begin position="542"/>
        <end position="569"/>
    </location>
</feature>
<evidence type="ECO:0000256" key="1">
    <source>
        <dbReference type="SAM" id="Coils"/>
    </source>
</evidence>
<dbReference type="EMBL" id="PRFC01000047">
    <property type="protein sequence ID" value="PWV12914.1"/>
    <property type="molecule type" value="Genomic_DNA"/>
</dbReference>
<dbReference type="Proteomes" id="UP000246078">
    <property type="component" value="Unassembled WGS sequence"/>
</dbReference>
<accession>A0A2V2X2F4</accession>
<keyword evidence="1" id="KW-0175">Coiled coil</keyword>
<dbReference type="VEuPathDB" id="TriTrypDB:TcG_01563"/>
<reference evidence="3 4" key="1">
    <citation type="journal article" date="2018" name="Microb. Genom.">
        <title>Expanding an expanded genome: long-read sequencing of Trypanosoma cruzi.</title>
        <authorList>
            <person name="Berna L."/>
            <person name="Rodriguez M."/>
            <person name="Chiribao M.L."/>
            <person name="Parodi-Talice A."/>
            <person name="Pita S."/>
            <person name="Rijo G."/>
            <person name="Alvarez-Valin F."/>
            <person name="Robello C."/>
        </authorList>
    </citation>
    <scope>NUCLEOTIDE SEQUENCE [LARGE SCALE GENOMIC DNA]</scope>
    <source>
        <strain evidence="3 4">TCC</strain>
    </source>
</reference>
<evidence type="ECO:0000256" key="2">
    <source>
        <dbReference type="SAM" id="MobiDB-lite"/>
    </source>
</evidence>
<dbReference type="VEuPathDB" id="TriTrypDB:TcCL_NonESM06079"/>
<dbReference type="VEuPathDB" id="TriTrypDB:C4B63_10g433"/>
<dbReference type="VEuPathDB" id="TriTrypDB:C3747_47g69"/>
<feature type="compositionally biased region" description="Basic and acidic residues" evidence="2">
    <location>
        <begin position="581"/>
        <end position="593"/>
    </location>
</feature>
<dbReference type="AlphaFoldDB" id="A0A2V2X2F4"/>
<dbReference type="VEuPathDB" id="TriTrypDB:ECC02_005488"/>
<name>A0A2V2X2F4_TRYCR</name>
<feature type="region of interest" description="Disordered" evidence="2">
    <location>
        <begin position="574"/>
        <end position="619"/>
    </location>
</feature>
<dbReference type="VEuPathDB" id="TriTrypDB:Tc_MARK_3061"/>
<sequence>MTMGRLAFSTSCLRRHATGGLTVKSLDRFESDVPIVLQRLPPPPPSSSAAEMPQGGTYKTFRRSAYAVLRNRNTSPGVCAKNLLSPKEILSTPNRNRCCCAALLYRVTEQEPENSSFAVSRSEEDRERDDFVFALKLADVEQPLRELVGEAKYEALVGPALAQAQQVGLCECLPQLEEAEGVGKREGLWVARLLLTPEEDNRVKWLREDGELSSAAFARVPSFRSMYVAHHAGEKHRLELRQFESIEARMVENGVDWGMCDAAAVYSFAIYSRELRPYLFHVLRDVLVEYRKDSSNSEVEKLTKVNLRHVLGAILLLQCLKQLKREADEVGGHVVTPPTYLFVAAEKLFSLATALPKTDDLAHVLNFLAGICRQSVLSLAATYIVPADSPELTEFTLWLLKEVPNSSVCHDHFRRVVQHSQADAIILLEKGGLLSAKFTDLRVVMTIILPLLDSSGHEEFFFLVIREVLMGMEERLRRGAHSFSKVELGFVAALGARLFETQQQKNIPLHHGTGSCESMARGQLEELQVMDGSPWALVTFSYRSLKEILRALVRDHRRLKRQVQAQMRNIVEAVTYDAPNDDNRGYSPREGDKAAPASASPPTTFSSAEEGRNAAATTATAAAVDRGNFNSDCGGGTMRPLRLSTPAPIRERFLAFVEELIKALVDETGANQQSCKVVSDELFAFVEKHVPLPNIHDEYRRKLFLLVNVFTEGKFGKEESNAGNDSDGDTGENSDEIPAELRLLVTSLPLTLSPWASVMILREVLSESAGNNPRYTYVLNAAIDLQLPISTTRSRIATTLNMWRFLSSQADKLTFKEQVRMKQRCFFNLPLSYILSSYWSLLTWLSLLAIFGLNVVGMDFESQYVATRLFKEFAPPDEVLPPVTEAWNKEGAEELASMYLDDSGPGGNGIHHQKRRRSSSELLLSSASYIFLGEDDQRRPMTIVSISSRGTQSAVERATEELACASAVLREMSLQLPFPFFLQVEKELPVELIISRVAERIRRVSFNNAWFVSRVIFRTFPLGRYHTEYTLVSHTCAQANLTRRRMTFLLYVNQGVTLSPQLLFRLRESVLAQKGNLVVVAHEDSLKKGGATPEVISELTDGGSVRFIPYNRQWATLAVHGAPPPRTIEKYFTEISSRWREMVSKCAADVFLLLRMLNRHVAQNGIREWRPTLHVGQAVFPHALQGEEEEEERGQD</sequence>
<evidence type="ECO:0000313" key="4">
    <source>
        <dbReference type="Proteomes" id="UP000246078"/>
    </source>
</evidence>
<protein>
    <submittedName>
        <fullName evidence="3">Uncharacterized protein</fullName>
    </submittedName>
</protein>
<proteinExistence type="predicted"/>
<dbReference type="VEuPathDB" id="TriTrypDB:BCY84_15029"/>
<organism evidence="3 4">
    <name type="scientific">Trypanosoma cruzi</name>
    <dbReference type="NCBI Taxonomy" id="5693"/>
    <lineage>
        <taxon>Eukaryota</taxon>
        <taxon>Discoba</taxon>
        <taxon>Euglenozoa</taxon>
        <taxon>Kinetoplastea</taxon>
        <taxon>Metakinetoplastina</taxon>
        <taxon>Trypanosomatida</taxon>
        <taxon>Trypanosomatidae</taxon>
        <taxon>Trypanosoma</taxon>
        <taxon>Schizotrypanum</taxon>
    </lineage>
</organism>
<dbReference type="VEuPathDB" id="TriTrypDB:TCDM_03042"/>
<comment type="caution">
    <text evidence="3">The sequence shown here is derived from an EMBL/GenBank/DDBJ whole genome shotgun (WGS) entry which is preliminary data.</text>
</comment>
<gene>
    <name evidence="3" type="ORF">C3747_47g69</name>
</gene>
<evidence type="ECO:0000313" key="3">
    <source>
        <dbReference type="EMBL" id="PWV12914.1"/>
    </source>
</evidence>
<feature type="compositionally biased region" description="Low complexity" evidence="2">
    <location>
        <begin position="594"/>
        <end position="619"/>
    </location>
</feature>
<dbReference type="VEuPathDB" id="TriTrypDB:TcBrA4_0128060"/>
<dbReference type="VEuPathDB" id="TriTrypDB:C4B63_10g434"/>